<dbReference type="Gene3D" id="3.40.50.720">
    <property type="entry name" value="NAD(P)-binding Rossmann-like Domain"/>
    <property type="match status" value="1"/>
</dbReference>
<evidence type="ECO:0000259" key="3">
    <source>
        <dbReference type="SMART" id="SM00822"/>
    </source>
</evidence>
<dbReference type="InterPro" id="IPR020904">
    <property type="entry name" value="Sc_DH/Rdtase_CS"/>
</dbReference>
<keyword evidence="5" id="KW-1185">Reference proteome</keyword>
<evidence type="ECO:0000256" key="1">
    <source>
        <dbReference type="ARBA" id="ARBA00006484"/>
    </source>
</evidence>
<dbReference type="EMBL" id="JTDL01000098">
    <property type="protein sequence ID" value="KHL03541.1"/>
    <property type="molecule type" value="Genomic_DNA"/>
</dbReference>
<dbReference type="SMART" id="SM00822">
    <property type="entry name" value="PKS_KR"/>
    <property type="match status" value="1"/>
</dbReference>
<dbReference type="NCBIfam" id="NF005559">
    <property type="entry name" value="PRK07231.1"/>
    <property type="match status" value="1"/>
</dbReference>
<reference evidence="4 5" key="1">
    <citation type="submission" date="2014-09" db="EMBL/GenBank/DDBJ databases">
        <title>Genome sequence of Sinomonas sp. MUSC 117.</title>
        <authorList>
            <person name="Lee L.-H."/>
        </authorList>
    </citation>
    <scope>NUCLEOTIDE SEQUENCE [LARGE SCALE GENOMIC DNA]</scope>
    <source>
        <strain evidence="4 5">MUSC 117</strain>
    </source>
</reference>
<proteinExistence type="inferred from homology"/>
<evidence type="ECO:0000256" key="2">
    <source>
        <dbReference type="ARBA" id="ARBA00023002"/>
    </source>
</evidence>
<dbReference type="InterPro" id="IPR002347">
    <property type="entry name" value="SDR_fam"/>
</dbReference>
<dbReference type="Proteomes" id="UP000030982">
    <property type="component" value="Unassembled WGS sequence"/>
</dbReference>
<sequence length="255" mass="27306">MKVLDRFDLSGRTAVVTGSTRGLGRAFAQALSEAGANVVVVGRSAPEAEAVSAELSAQGARSIGVAADVTSREDIERLLERTTAEFDRADILVNNAGVCIHKPAVDVTDEEWRHVMGVNVDGLWMASQVFGRHMISRGGGSIINIGSMSASIVNRPQWQPAYNASKAAVHHLTRSLAAEWAPHNVRVNALAPGYMRTDMSPIDDPQFHRYWIEDTPQQRAGEPEELGGAIVFLASAASSFMTGSVLTVDGGYSVF</sequence>
<comment type="similarity">
    <text evidence="1">Belongs to the short-chain dehydrogenases/reductases (SDR) family.</text>
</comment>
<comment type="caution">
    <text evidence="4">The sequence shown here is derived from an EMBL/GenBank/DDBJ whole genome shotgun (WGS) entry which is preliminary data.</text>
</comment>
<dbReference type="SUPFAM" id="SSF51735">
    <property type="entry name" value="NAD(P)-binding Rossmann-fold domains"/>
    <property type="match status" value="1"/>
</dbReference>
<dbReference type="PROSITE" id="PS00061">
    <property type="entry name" value="ADH_SHORT"/>
    <property type="match status" value="1"/>
</dbReference>
<name>A0A0B2AJM7_9MICC</name>
<feature type="domain" description="Ketoreductase" evidence="3">
    <location>
        <begin position="12"/>
        <end position="193"/>
    </location>
</feature>
<gene>
    <name evidence="4" type="ORF">LK10_09015</name>
</gene>
<evidence type="ECO:0000313" key="5">
    <source>
        <dbReference type="Proteomes" id="UP000030982"/>
    </source>
</evidence>
<dbReference type="STRING" id="1338436.LK10_09015"/>
<dbReference type="GO" id="GO:0005975">
    <property type="term" value="P:carbohydrate metabolic process"/>
    <property type="evidence" value="ECO:0007669"/>
    <property type="project" value="UniProtKB-ARBA"/>
</dbReference>
<dbReference type="PANTHER" id="PTHR42760">
    <property type="entry name" value="SHORT-CHAIN DEHYDROGENASES/REDUCTASES FAMILY MEMBER"/>
    <property type="match status" value="1"/>
</dbReference>
<dbReference type="OrthoDB" id="286404at2"/>
<evidence type="ECO:0000313" key="4">
    <source>
        <dbReference type="EMBL" id="KHL03541.1"/>
    </source>
</evidence>
<dbReference type="PANTHER" id="PTHR42760:SF115">
    <property type="entry name" value="3-OXOACYL-[ACYL-CARRIER-PROTEIN] REDUCTASE FABG"/>
    <property type="match status" value="1"/>
</dbReference>
<dbReference type="GO" id="GO:0016616">
    <property type="term" value="F:oxidoreductase activity, acting on the CH-OH group of donors, NAD or NADP as acceptor"/>
    <property type="evidence" value="ECO:0007669"/>
    <property type="project" value="UniProtKB-ARBA"/>
</dbReference>
<dbReference type="FunFam" id="3.40.50.720:FF:000240">
    <property type="entry name" value="SDR family oxidoreductase"/>
    <property type="match status" value="1"/>
</dbReference>
<dbReference type="PRINTS" id="PR00081">
    <property type="entry name" value="GDHRDH"/>
</dbReference>
<dbReference type="Pfam" id="PF13561">
    <property type="entry name" value="adh_short_C2"/>
    <property type="match status" value="1"/>
</dbReference>
<dbReference type="RefSeq" id="WP_043122536.1">
    <property type="nucleotide sequence ID" value="NZ_JTDL01000098.1"/>
</dbReference>
<dbReference type="AlphaFoldDB" id="A0A0B2AJM7"/>
<keyword evidence="2" id="KW-0560">Oxidoreductase</keyword>
<dbReference type="PRINTS" id="PR00080">
    <property type="entry name" value="SDRFAMILY"/>
</dbReference>
<dbReference type="InterPro" id="IPR036291">
    <property type="entry name" value="NAD(P)-bd_dom_sf"/>
</dbReference>
<accession>A0A0B2AJM7</accession>
<protein>
    <submittedName>
        <fullName evidence="4">3-oxoacyl-ACP reductase</fullName>
    </submittedName>
</protein>
<dbReference type="InterPro" id="IPR057326">
    <property type="entry name" value="KR_dom"/>
</dbReference>
<organism evidence="4 5">
    <name type="scientific">Sinomonas humi</name>
    <dbReference type="NCBI Taxonomy" id="1338436"/>
    <lineage>
        <taxon>Bacteria</taxon>
        <taxon>Bacillati</taxon>
        <taxon>Actinomycetota</taxon>
        <taxon>Actinomycetes</taxon>
        <taxon>Micrococcales</taxon>
        <taxon>Micrococcaceae</taxon>
        <taxon>Sinomonas</taxon>
    </lineage>
</organism>